<reference evidence="2" key="1">
    <citation type="journal article" date="2015" name="Nature">
        <title>Complex archaea that bridge the gap between prokaryotes and eukaryotes.</title>
        <authorList>
            <person name="Spang A."/>
            <person name="Saw J.H."/>
            <person name="Jorgensen S.L."/>
            <person name="Zaremba-Niedzwiedzka K."/>
            <person name="Martijn J."/>
            <person name="Lind A.E."/>
            <person name="van Eijk R."/>
            <person name="Schleper C."/>
            <person name="Guy L."/>
            <person name="Ettema T.J."/>
        </authorList>
    </citation>
    <scope>NUCLEOTIDE SEQUENCE</scope>
</reference>
<keyword evidence="1" id="KW-1133">Transmembrane helix</keyword>
<evidence type="ECO:0000256" key="1">
    <source>
        <dbReference type="SAM" id="Phobius"/>
    </source>
</evidence>
<dbReference type="EMBL" id="LAZR01002293">
    <property type="protein sequence ID" value="KKN31916.1"/>
    <property type="molecule type" value="Genomic_DNA"/>
</dbReference>
<dbReference type="AlphaFoldDB" id="A0A0F9S4F7"/>
<feature type="transmembrane region" description="Helical" evidence="1">
    <location>
        <begin position="73"/>
        <end position="93"/>
    </location>
</feature>
<organism evidence="2">
    <name type="scientific">marine sediment metagenome</name>
    <dbReference type="NCBI Taxonomy" id="412755"/>
    <lineage>
        <taxon>unclassified sequences</taxon>
        <taxon>metagenomes</taxon>
        <taxon>ecological metagenomes</taxon>
    </lineage>
</organism>
<dbReference type="PROSITE" id="PS51257">
    <property type="entry name" value="PROKAR_LIPOPROTEIN"/>
    <property type="match status" value="1"/>
</dbReference>
<proteinExistence type="predicted"/>
<sequence>MKIVSIFGILLVLIFVFSSCAAGPNELEKTPDKKGKIAGFWKGLWNGLIAPITFIISIFTKTVRFYEVHNSGFWYNFGFVLGAGLFLSGGILGKGRRRRRKR</sequence>
<comment type="caution">
    <text evidence="2">The sequence shown here is derived from an EMBL/GenBank/DDBJ whole genome shotgun (WGS) entry which is preliminary data.</text>
</comment>
<protein>
    <submittedName>
        <fullName evidence="2">Uncharacterized protein</fullName>
    </submittedName>
</protein>
<name>A0A0F9S4F7_9ZZZZ</name>
<keyword evidence="1" id="KW-0472">Membrane</keyword>
<evidence type="ECO:0000313" key="2">
    <source>
        <dbReference type="EMBL" id="KKN31916.1"/>
    </source>
</evidence>
<keyword evidence="1" id="KW-0812">Transmembrane</keyword>
<gene>
    <name evidence="2" type="ORF">LCGC14_0819190</name>
</gene>
<accession>A0A0F9S4F7</accession>